<dbReference type="EMBL" id="ML742034">
    <property type="protein sequence ID" value="KAE8153870.1"/>
    <property type="molecule type" value="Genomic_DNA"/>
</dbReference>
<name>A0A5N6U5Q3_ASPAV</name>
<evidence type="ECO:0000313" key="3">
    <source>
        <dbReference type="Proteomes" id="UP000325780"/>
    </source>
</evidence>
<dbReference type="OrthoDB" id="545683at2759"/>
<feature type="region of interest" description="Disordered" evidence="1">
    <location>
        <begin position="55"/>
        <end position="140"/>
    </location>
</feature>
<evidence type="ECO:0000313" key="2">
    <source>
        <dbReference type="EMBL" id="KAE8153870.1"/>
    </source>
</evidence>
<evidence type="ECO:0000256" key="1">
    <source>
        <dbReference type="SAM" id="MobiDB-lite"/>
    </source>
</evidence>
<dbReference type="Proteomes" id="UP000325780">
    <property type="component" value="Unassembled WGS sequence"/>
</dbReference>
<gene>
    <name evidence="2" type="ORF">BDV25DRAFT_9338</name>
</gene>
<proteinExistence type="predicted"/>
<reference evidence="2 3" key="1">
    <citation type="submission" date="2019-04" db="EMBL/GenBank/DDBJ databases">
        <title>Friends and foes A comparative genomics study of 23 Aspergillus species from section Flavi.</title>
        <authorList>
            <consortium name="DOE Joint Genome Institute"/>
            <person name="Kjaerbolling I."/>
            <person name="Vesth T."/>
            <person name="Frisvad J.C."/>
            <person name="Nybo J.L."/>
            <person name="Theobald S."/>
            <person name="Kildgaard S."/>
            <person name="Isbrandt T."/>
            <person name="Kuo A."/>
            <person name="Sato A."/>
            <person name="Lyhne E.K."/>
            <person name="Kogle M.E."/>
            <person name="Wiebenga A."/>
            <person name="Kun R.S."/>
            <person name="Lubbers R.J."/>
            <person name="Makela M.R."/>
            <person name="Barry K."/>
            <person name="Chovatia M."/>
            <person name="Clum A."/>
            <person name="Daum C."/>
            <person name="Haridas S."/>
            <person name="He G."/>
            <person name="LaButti K."/>
            <person name="Lipzen A."/>
            <person name="Mondo S."/>
            <person name="Riley R."/>
            <person name="Salamov A."/>
            <person name="Simmons B.A."/>
            <person name="Magnuson J.K."/>
            <person name="Henrissat B."/>
            <person name="Mortensen U.H."/>
            <person name="Larsen T.O."/>
            <person name="Devries R.P."/>
            <person name="Grigoriev I.V."/>
            <person name="Machida M."/>
            <person name="Baker S.E."/>
            <person name="Andersen M.R."/>
        </authorList>
    </citation>
    <scope>NUCLEOTIDE SEQUENCE [LARGE SCALE GENOMIC DNA]</scope>
    <source>
        <strain evidence="2 3">IBT 18842</strain>
    </source>
</reference>
<dbReference type="AlphaFoldDB" id="A0A5N6U5Q3"/>
<keyword evidence="3" id="KW-1185">Reference proteome</keyword>
<sequence length="140" mass="15557">MPGNSRLPVSAPQLRSFLIPRPPRPCLLPLQSVWQPTEFHTPKSVQTRLYGILTQDWEGTSPEDHVVERRRKRDTTDPTVSGADAGMQEREEAEGVADSSKQQGATEREGAKHGKQAKREHPKAPAPIIGMNDERGHKGH</sequence>
<feature type="compositionally biased region" description="Basic and acidic residues" evidence="1">
    <location>
        <begin position="106"/>
        <end position="123"/>
    </location>
</feature>
<organism evidence="2 3">
    <name type="scientific">Aspergillus avenaceus</name>
    <dbReference type="NCBI Taxonomy" id="36643"/>
    <lineage>
        <taxon>Eukaryota</taxon>
        <taxon>Fungi</taxon>
        <taxon>Dikarya</taxon>
        <taxon>Ascomycota</taxon>
        <taxon>Pezizomycotina</taxon>
        <taxon>Eurotiomycetes</taxon>
        <taxon>Eurotiomycetidae</taxon>
        <taxon>Eurotiales</taxon>
        <taxon>Aspergillaceae</taxon>
        <taxon>Aspergillus</taxon>
        <taxon>Aspergillus subgen. Circumdati</taxon>
    </lineage>
</organism>
<protein>
    <submittedName>
        <fullName evidence="2">Uncharacterized protein</fullName>
    </submittedName>
</protein>
<accession>A0A5N6U5Q3</accession>